<comment type="pathway">
    <text evidence="2">Amino-acid biosynthesis; L-arginine biosynthesis; L-arginine from L-ornithine and carbamoyl phosphate: step 3/3.</text>
</comment>
<keyword evidence="5" id="KW-0547">Nucleotide-binding</keyword>
<evidence type="ECO:0000313" key="7">
    <source>
        <dbReference type="EMBL" id="KAB8028090.1"/>
    </source>
</evidence>
<dbReference type="PANTHER" id="PTHR43814">
    <property type="entry name" value="ARGININOSUCCINATE LYASE"/>
    <property type="match status" value="1"/>
</dbReference>
<protein>
    <recommendedName>
        <fullName evidence="3">argininosuccinate lyase</fullName>
        <ecNumber evidence="3">4.3.2.1</ecNumber>
    </recommendedName>
</protein>
<comment type="catalytic activity">
    <reaction evidence="1">
        <text>2-(N(omega)-L-arginino)succinate = fumarate + L-arginine</text>
        <dbReference type="Rhea" id="RHEA:24020"/>
        <dbReference type="ChEBI" id="CHEBI:29806"/>
        <dbReference type="ChEBI" id="CHEBI:32682"/>
        <dbReference type="ChEBI" id="CHEBI:57472"/>
        <dbReference type="EC" id="4.3.2.1"/>
    </reaction>
</comment>
<keyword evidence="8" id="KW-1185">Reference proteome</keyword>
<dbReference type="Gene3D" id="1.20.200.10">
    <property type="entry name" value="Fumarase/aspartase (Central domain)"/>
    <property type="match status" value="1"/>
</dbReference>
<dbReference type="PROSITE" id="PS00163">
    <property type="entry name" value="FUMARATE_LYASES"/>
    <property type="match status" value="1"/>
</dbReference>
<dbReference type="Gene3D" id="1.10.275.10">
    <property type="entry name" value="Fumarase/aspartase (N-terminal domain)"/>
    <property type="match status" value="1"/>
</dbReference>
<dbReference type="GO" id="GO:0046872">
    <property type="term" value="F:metal ion binding"/>
    <property type="evidence" value="ECO:0007669"/>
    <property type="project" value="InterPro"/>
</dbReference>
<dbReference type="InterPro" id="IPR024083">
    <property type="entry name" value="Fumarase/histidase_N"/>
</dbReference>
<dbReference type="EC" id="4.3.2.1" evidence="3"/>
<gene>
    <name evidence="7" type="ORF">GCL57_13650</name>
</gene>
<sequence>MLKMDIKKFAFIESNTTGTGEIFVQKALEKGYQILFLAADPSRYSFLNKYLISPIKIDTSNEECIIKCLENEKNILGIFSSSEYFIEVTASVAEKFSLPCNSVTAIHNCRNKEILAEILAKFDIPIPYTILIKNENDFIQIQQKIQFPVVVKPASGSGSIGVKLCKNLNDFVQHVKQLLSHTKNERGNSVEPKILVQEYIMGSEYSVEVLKTEKNFEILGITQKYLGEEPYFLEIGHDFPAKLSSDIELKIKNTVLKSLNAMNFIFGAAHIELRIHNNQAYIIEINPRLAGGMIPALIEKSLGIDLIDLLLDLYCGKEVDVKFNLKRFSSIRFLIPEKAGVIAKIDGFSDMEILDKYYIAKNVGDICTQLGDFRDRIGYLISSADSLEESRFKVNKILEKIRIVIDDHNEQRSSYNKTGRLSKTIHSDAQKIVLKKKSANEIIKELNFLTHIDEAHILMLLEQKIISDEKAELILKQIKLFKQNSFSDFFERDALRGTYLLYENIMIEKLGMETGGMIHTGRSRNDINATVFKLNAREHFQNIYNACWKLRNSILQQAQNNDSLIMPIYSQFQPALSGTYAFYLIAIEEALSREQNKLKVCFDNLMECPLGAGAGCGTSFPIDTKLTAKYLGFKNPFVNALDAVASRDLALNLLSILSMMGTVISRIAHDFQLWTTQEFSFFDLPDELCGGSSMMPQKKNPFLLEKIKGKSIIPCGILMSSLATIHKTPFSNSVEVGTEALVDFERSFKEIIESMQLLELILKNAKPNAENMFKSNTKGLTIALGVTEKLVKLGLPFRESHFKVGEAIQKAIDSKQNPLEAILSLLPDNCLIDNFDFGGGASKLSVNLQNLNADKRLREDGLWLQEKIKFWNQSLNDKNLKIEMILKERIE</sequence>
<evidence type="ECO:0000256" key="3">
    <source>
        <dbReference type="ARBA" id="ARBA00012338"/>
    </source>
</evidence>
<dbReference type="GO" id="GO:0042450">
    <property type="term" value="P:L-arginine biosynthetic process via ornithine"/>
    <property type="evidence" value="ECO:0007669"/>
    <property type="project" value="InterPro"/>
</dbReference>
<dbReference type="PROSITE" id="PS00867">
    <property type="entry name" value="CPSASE_2"/>
    <property type="match status" value="1"/>
</dbReference>
<dbReference type="Pfam" id="PF00206">
    <property type="entry name" value="Lyase_1"/>
    <property type="match status" value="1"/>
</dbReference>
<evidence type="ECO:0000256" key="2">
    <source>
        <dbReference type="ARBA" id="ARBA00004941"/>
    </source>
</evidence>
<dbReference type="PANTHER" id="PTHR43814:SF1">
    <property type="entry name" value="ARGININOSUCCINATE LYASE"/>
    <property type="match status" value="1"/>
</dbReference>
<dbReference type="PRINTS" id="PR00149">
    <property type="entry name" value="FUMRATELYASE"/>
</dbReference>
<dbReference type="InterPro" id="IPR000362">
    <property type="entry name" value="Fumarate_lyase_fam"/>
</dbReference>
<dbReference type="UniPathway" id="UPA00068">
    <property type="reaction ID" value="UER00114"/>
</dbReference>
<dbReference type="InterPro" id="IPR011761">
    <property type="entry name" value="ATP-grasp"/>
</dbReference>
<organism evidence="7 8">
    <name type="scientific">Fluviispira multicolorata</name>
    <dbReference type="NCBI Taxonomy" id="2654512"/>
    <lineage>
        <taxon>Bacteria</taxon>
        <taxon>Pseudomonadati</taxon>
        <taxon>Bdellovibrionota</taxon>
        <taxon>Oligoflexia</taxon>
        <taxon>Silvanigrellales</taxon>
        <taxon>Silvanigrellaceae</taxon>
        <taxon>Fluviispira</taxon>
    </lineage>
</organism>
<dbReference type="InterPro" id="IPR040570">
    <property type="entry name" value="LAL_C2"/>
</dbReference>
<dbReference type="Pfam" id="PF13535">
    <property type="entry name" value="ATP-grasp_4"/>
    <property type="match status" value="1"/>
</dbReference>
<dbReference type="Gene3D" id="1.10.40.30">
    <property type="entry name" value="Fumarase/aspartase (C-terminal domain)"/>
    <property type="match status" value="1"/>
</dbReference>
<accession>A0A833N4J4</accession>
<dbReference type="InterPro" id="IPR020557">
    <property type="entry name" value="Fumarate_lyase_CS"/>
</dbReference>
<dbReference type="SUPFAM" id="SSF48557">
    <property type="entry name" value="L-aspartase-like"/>
    <property type="match status" value="1"/>
</dbReference>
<name>A0A833N4J4_9BACT</name>
<comment type="caution">
    <text evidence="7">The sequence shown here is derived from an EMBL/GenBank/DDBJ whole genome shotgun (WGS) entry which is preliminary data.</text>
</comment>
<evidence type="ECO:0000313" key="8">
    <source>
        <dbReference type="Proteomes" id="UP000442694"/>
    </source>
</evidence>
<feature type="domain" description="ATP-grasp" evidence="6">
    <location>
        <begin position="116"/>
        <end position="315"/>
    </location>
</feature>
<dbReference type="PROSITE" id="PS50975">
    <property type="entry name" value="ATP_GRASP"/>
    <property type="match status" value="1"/>
</dbReference>
<dbReference type="Pfam" id="PF18603">
    <property type="entry name" value="LAL_C2"/>
    <property type="match status" value="1"/>
</dbReference>
<dbReference type="AlphaFoldDB" id="A0A833N4J4"/>
<dbReference type="CDD" id="cd01359">
    <property type="entry name" value="Argininosuccinate_lyase"/>
    <property type="match status" value="1"/>
</dbReference>
<dbReference type="InterPro" id="IPR022761">
    <property type="entry name" value="Fumarate_lyase_N"/>
</dbReference>
<proteinExistence type="predicted"/>
<dbReference type="PRINTS" id="PR00145">
    <property type="entry name" value="ARGSUCLYASE"/>
</dbReference>
<evidence type="ECO:0000256" key="5">
    <source>
        <dbReference type="PROSITE-ProRule" id="PRU00409"/>
    </source>
</evidence>
<dbReference type="GO" id="GO:0005829">
    <property type="term" value="C:cytosol"/>
    <property type="evidence" value="ECO:0007669"/>
    <property type="project" value="TreeGrafter"/>
</dbReference>
<dbReference type="InterPro" id="IPR008948">
    <property type="entry name" value="L-Aspartase-like"/>
</dbReference>
<dbReference type="Gene3D" id="3.30.470.20">
    <property type="entry name" value="ATP-grasp fold, B domain"/>
    <property type="match status" value="1"/>
</dbReference>
<dbReference type="EMBL" id="WFLN01000010">
    <property type="protein sequence ID" value="KAB8028090.1"/>
    <property type="molecule type" value="Genomic_DNA"/>
</dbReference>
<keyword evidence="5" id="KW-0067">ATP-binding</keyword>
<dbReference type="InterPro" id="IPR009049">
    <property type="entry name" value="Argininosuccinate_lyase"/>
</dbReference>
<keyword evidence="4" id="KW-0055">Arginine biosynthesis</keyword>
<reference evidence="7 8" key="1">
    <citation type="submission" date="2019-10" db="EMBL/GenBank/DDBJ databases">
        <title>New genus of Silvanigrellaceae.</title>
        <authorList>
            <person name="Pitt A."/>
            <person name="Hahn M.W."/>
        </authorList>
    </citation>
    <scope>NUCLEOTIDE SEQUENCE [LARGE SCALE GENOMIC DNA]</scope>
    <source>
        <strain evidence="7 8">33A1-SZDP</strain>
    </source>
</reference>
<dbReference type="GO" id="GO:0005524">
    <property type="term" value="F:ATP binding"/>
    <property type="evidence" value="ECO:0007669"/>
    <property type="project" value="UniProtKB-UniRule"/>
</dbReference>
<evidence type="ECO:0000256" key="4">
    <source>
        <dbReference type="ARBA" id="ARBA00022571"/>
    </source>
</evidence>
<dbReference type="Proteomes" id="UP000442694">
    <property type="component" value="Unassembled WGS sequence"/>
</dbReference>
<evidence type="ECO:0000259" key="6">
    <source>
        <dbReference type="PROSITE" id="PS50975"/>
    </source>
</evidence>
<dbReference type="NCBIfam" id="NF002563">
    <property type="entry name" value="PRK02186.1"/>
    <property type="match status" value="1"/>
</dbReference>
<evidence type="ECO:0000256" key="1">
    <source>
        <dbReference type="ARBA" id="ARBA00000985"/>
    </source>
</evidence>
<dbReference type="SUPFAM" id="SSF56059">
    <property type="entry name" value="Glutathione synthetase ATP-binding domain-like"/>
    <property type="match status" value="1"/>
</dbReference>
<keyword evidence="4" id="KW-0028">Amino-acid biosynthesis</keyword>
<dbReference type="GO" id="GO:0004056">
    <property type="term" value="F:argininosuccinate lyase activity"/>
    <property type="evidence" value="ECO:0007669"/>
    <property type="project" value="UniProtKB-EC"/>
</dbReference>
<dbReference type="InterPro" id="IPR005479">
    <property type="entry name" value="CPAse_ATP-bd"/>
</dbReference>